<dbReference type="EMBL" id="GBXM01044378">
    <property type="protein sequence ID" value="JAH64199.1"/>
    <property type="molecule type" value="Transcribed_RNA"/>
</dbReference>
<evidence type="ECO:0000313" key="1">
    <source>
        <dbReference type="EMBL" id="JAH64199.1"/>
    </source>
</evidence>
<sequence length="25" mass="3138">MCILVDPKKRHYNKPIYLLYSTMYF</sequence>
<reference evidence="1" key="2">
    <citation type="journal article" date="2015" name="Fish Shellfish Immunol.">
        <title>Early steps in the European eel (Anguilla anguilla)-Vibrio vulnificus interaction in the gills: Role of the RtxA13 toxin.</title>
        <authorList>
            <person name="Callol A."/>
            <person name="Pajuelo D."/>
            <person name="Ebbesson L."/>
            <person name="Teles M."/>
            <person name="MacKenzie S."/>
            <person name="Amaro C."/>
        </authorList>
    </citation>
    <scope>NUCLEOTIDE SEQUENCE</scope>
</reference>
<organism evidence="1">
    <name type="scientific">Anguilla anguilla</name>
    <name type="common">European freshwater eel</name>
    <name type="synonym">Muraena anguilla</name>
    <dbReference type="NCBI Taxonomy" id="7936"/>
    <lineage>
        <taxon>Eukaryota</taxon>
        <taxon>Metazoa</taxon>
        <taxon>Chordata</taxon>
        <taxon>Craniata</taxon>
        <taxon>Vertebrata</taxon>
        <taxon>Euteleostomi</taxon>
        <taxon>Actinopterygii</taxon>
        <taxon>Neopterygii</taxon>
        <taxon>Teleostei</taxon>
        <taxon>Anguilliformes</taxon>
        <taxon>Anguillidae</taxon>
        <taxon>Anguilla</taxon>
    </lineage>
</organism>
<name>A0A0E9UEA8_ANGAN</name>
<protein>
    <submittedName>
        <fullName evidence="1">Uncharacterized protein</fullName>
    </submittedName>
</protein>
<proteinExistence type="predicted"/>
<accession>A0A0E9UEA8</accession>
<reference evidence="1" key="1">
    <citation type="submission" date="2014-11" db="EMBL/GenBank/DDBJ databases">
        <authorList>
            <person name="Amaro Gonzalez C."/>
        </authorList>
    </citation>
    <scope>NUCLEOTIDE SEQUENCE</scope>
</reference>
<dbReference type="AlphaFoldDB" id="A0A0E9UEA8"/>